<feature type="compositionally biased region" description="Basic and acidic residues" evidence="1">
    <location>
        <begin position="95"/>
        <end position="116"/>
    </location>
</feature>
<feature type="domain" description="PA14" evidence="3">
    <location>
        <begin position="294"/>
        <end position="485"/>
    </location>
</feature>
<name>A0A430FQH3_9BIFI</name>
<feature type="region of interest" description="Disordered" evidence="1">
    <location>
        <begin position="1"/>
        <end position="21"/>
    </location>
</feature>
<reference evidence="4 5" key="1">
    <citation type="submission" date="2018-09" db="EMBL/GenBank/DDBJ databases">
        <title>Characterization of the phylogenetic diversity of five novel species belonging to the genus Bifidobacterium.</title>
        <authorList>
            <person name="Lugli G.A."/>
            <person name="Duranti S."/>
            <person name="Milani C."/>
        </authorList>
    </citation>
    <scope>NUCLEOTIDE SEQUENCE [LARGE SCALE GENOMIC DNA]</scope>
    <source>
        <strain evidence="4 5">2036B</strain>
    </source>
</reference>
<feature type="region of interest" description="Disordered" evidence="1">
    <location>
        <begin position="71"/>
        <end position="141"/>
    </location>
</feature>
<accession>A0A430FQH3</accession>
<feature type="compositionally biased region" description="Low complexity" evidence="1">
    <location>
        <begin position="8"/>
        <end position="19"/>
    </location>
</feature>
<keyword evidence="2" id="KW-0812">Transmembrane</keyword>
<feature type="compositionally biased region" description="Acidic residues" evidence="1">
    <location>
        <begin position="71"/>
        <end position="94"/>
    </location>
</feature>
<dbReference type="EMBL" id="QXGM01000002">
    <property type="protein sequence ID" value="RSX55066.1"/>
    <property type="molecule type" value="Genomic_DNA"/>
</dbReference>
<evidence type="ECO:0000256" key="2">
    <source>
        <dbReference type="SAM" id="Phobius"/>
    </source>
</evidence>
<evidence type="ECO:0000259" key="3">
    <source>
        <dbReference type="PROSITE" id="PS51820"/>
    </source>
</evidence>
<keyword evidence="2" id="KW-1133">Transmembrane helix</keyword>
<keyword evidence="5" id="KW-1185">Reference proteome</keyword>
<dbReference type="InterPro" id="IPR037524">
    <property type="entry name" value="PA14/GLEYA"/>
</dbReference>
<dbReference type="InterPro" id="IPR013783">
    <property type="entry name" value="Ig-like_fold"/>
</dbReference>
<dbReference type="Proteomes" id="UP000287609">
    <property type="component" value="Unassembled WGS sequence"/>
</dbReference>
<feature type="transmembrane region" description="Helical" evidence="2">
    <location>
        <begin position="1477"/>
        <end position="1499"/>
    </location>
</feature>
<dbReference type="GO" id="GO:0005975">
    <property type="term" value="P:carbohydrate metabolic process"/>
    <property type="evidence" value="ECO:0007669"/>
    <property type="project" value="UniProtKB-ARBA"/>
</dbReference>
<proteinExistence type="predicted"/>
<feature type="compositionally biased region" description="Low complexity" evidence="1">
    <location>
        <begin position="117"/>
        <end position="129"/>
    </location>
</feature>
<evidence type="ECO:0000313" key="5">
    <source>
        <dbReference type="Proteomes" id="UP000287609"/>
    </source>
</evidence>
<organism evidence="4 5">
    <name type="scientific">Bifidobacterium dolichotidis</name>
    <dbReference type="NCBI Taxonomy" id="2306976"/>
    <lineage>
        <taxon>Bacteria</taxon>
        <taxon>Bacillati</taxon>
        <taxon>Actinomycetota</taxon>
        <taxon>Actinomycetes</taxon>
        <taxon>Bifidobacteriales</taxon>
        <taxon>Bifidobacteriaceae</taxon>
        <taxon>Bifidobacterium</taxon>
    </lineage>
</organism>
<gene>
    <name evidence="4" type="ORF">D2E26_1120</name>
</gene>
<dbReference type="Gene3D" id="2.60.40.10">
    <property type="entry name" value="Immunoglobulins"/>
    <property type="match status" value="1"/>
</dbReference>
<evidence type="ECO:0000313" key="4">
    <source>
        <dbReference type="EMBL" id="RSX55066.1"/>
    </source>
</evidence>
<dbReference type="PROSITE" id="PS51820">
    <property type="entry name" value="PA14"/>
    <property type="match status" value="1"/>
</dbReference>
<protein>
    <recommendedName>
        <fullName evidence="3">PA14 domain-containing protein</fullName>
    </recommendedName>
</protein>
<comment type="caution">
    <text evidence="4">The sequence shown here is derived from an EMBL/GenBank/DDBJ whole genome shotgun (WGS) entry which is preliminary data.</text>
</comment>
<sequence>MEKKFRPNAGANRGNNASNKQHRGVAWFMRATAAFVALVICTTVAPAYAEELEPAPNPYADLIIDADALQEEVTEETEATDEADATDEAQATEESDTKKDAPTAYAKKDAAAKKDAPVAAAAPRVSPAAGEGYTIKPDTLSPTNTTINMFDYWEVATYTDASGQKHDGRLAPTPGWDHGGPTNSNQAINAGHKLKFARNTSNNNWGTANQYTNSKDVRQNIVQKTMDYGFPKLSANDGTMFPRDGVEQESLAYLFDPEMPDFDGRMTFANVQNLLSATSDGYLEYDSTKNAAWLDESTKTFRVYNESATCSSNGQFFPFNDPNLVESKRTETNGCQAGDLNHFFGMSLTANFSQRNGGFTDANRSKHTTFEFSGDDDVWVFIDDVLVADLGGIHGAATVSIDFVTGEVLINNRIGNIPNHNTTIKDAFIAANNAQGARSWKTNTFPNDTQHVLNFYYMERGSGESNMHIKYNLIDTPVTSIYKVDQYGDALAGAVFATYNGRQQQVAKDKLGPIEYLEEGTGNYVQWPSNAYVDVTTGNVYTDASKSTLLFKPTYRGVINSSGEFRFGTNLGDYSVEDLKGILGNEFILREIYVPEGYRTVSDAAALYFTGDLLQSRDPYGTGVWSAPNTLVTATNTLYLIDENGGHRRQNYYTLDSNGTYQTNGTLFATVQKRNGAAWNNLHSSGIWTPMYGNPDTGYKTEESTLQGAINASKHQAGVFSADEGAYGDPLFIARANGMQANLAMLPGFTTQYYSYVEEQYFGGDSKKIIDVVRTCSEFAQTYEMAKCKAAIDSGKATQVQLEALDSVEFYVSYFWTSADSLRGATPSNTWRVHSHRNSVDELDTDEFMGFDTKWGSTIKVPNAENRLIVQNHVYDEAPQRTDGQDDSTPYVGSWFAMYSVDEAKNGTMFYWAIPEGGTEEDKVAVYLKPDPKRGGILTDVAWLVNPATGERRPGTGEGVYRILTDTTDEQTQPNGDIKVEIDGMTYTVPVAKNAEGKRCVKATAEAADPQNPTYEDGAIYFSKLKTGKYVVRQITAPVNKTTGVRYGINIAESKVVVTDTAIYANAGGDRNGVLVGNGAGYLAKTLNMFAFEDDVDETLRWIAILLRTDGSQSFAAFQNFISSSDFKTAPYGSESDAAHRPGIARQTTTEKHLAMTSYLQFEPSSPDSFFDYAANADQNPQGAEFNRLDENEGTGTGIGEGMKRLYADDGWSKLEIIQDFGFGDWASAKHTNYADLRGRDLVGLFSNSTFVDYYNSPTNGPAIFKVLEGTDRYVTDENDNFVLDEDGNKQLIGYDTTLSGATFRVSREVNVTTESGETQKQRLYYSNMCATSDDGSETCEYDWQPNRSQAYVFRSDDIGMVWQNILLEPYSGNEGGIPQPIDYRLEEINAPEGYRHIASSIDFQLYNEADPVNPGVFDASVTKIRVTGVNGVSAEDADLLPAQVTDDGMRLYIANAEGQDVPPDDFVLLPNTGGRIPWEIIALGLALMVIAVSAMKLAQKRYQQHA</sequence>
<keyword evidence="2" id="KW-0472">Membrane</keyword>
<evidence type="ECO:0000256" key="1">
    <source>
        <dbReference type="SAM" id="MobiDB-lite"/>
    </source>
</evidence>